<dbReference type="AlphaFoldDB" id="X1FPT0"/>
<protein>
    <recommendedName>
        <fullName evidence="2">NADH:quinone oxidoreductase/Mrp antiporter transmembrane domain-containing protein</fullName>
    </recommendedName>
</protein>
<name>X1FPT0_9ZZZZ</name>
<keyword evidence="1" id="KW-0472">Membrane</keyword>
<evidence type="ECO:0000313" key="3">
    <source>
        <dbReference type="EMBL" id="GAH22783.1"/>
    </source>
</evidence>
<evidence type="ECO:0000259" key="2">
    <source>
        <dbReference type="Pfam" id="PF00361"/>
    </source>
</evidence>
<feature type="transmembrane region" description="Helical" evidence="1">
    <location>
        <begin position="44"/>
        <end position="64"/>
    </location>
</feature>
<keyword evidence="1" id="KW-0812">Transmembrane</keyword>
<keyword evidence="1" id="KW-1133">Transmembrane helix</keyword>
<organism evidence="3">
    <name type="scientific">marine sediment metagenome</name>
    <dbReference type="NCBI Taxonomy" id="412755"/>
    <lineage>
        <taxon>unclassified sequences</taxon>
        <taxon>metagenomes</taxon>
        <taxon>ecological metagenomes</taxon>
    </lineage>
</organism>
<dbReference type="InterPro" id="IPR001750">
    <property type="entry name" value="ND/Mrp_TM"/>
</dbReference>
<gene>
    <name evidence="3" type="ORF">S01H4_65105</name>
</gene>
<comment type="caution">
    <text evidence="3">The sequence shown here is derived from an EMBL/GenBank/DDBJ whole genome shotgun (WGS) entry which is preliminary data.</text>
</comment>
<feature type="non-terminal residue" evidence="3">
    <location>
        <position position="1"/>
    </location>
</feature>
<feature type="transmembrane region" description="Helical" evidence="1">
    <location>
        <begin position="76"/>
        <end position="96"/>
    </location>
</feature>
<dbReference type="EMBL" id="BART01039712">
    <property type="protein sequence ID" value="GAH22783.1"/>
    <property type="molecule type" value="Genomic_DNA"/>
</dbReference>
<evidence type="ECO:0000256" key="1">
    <source>
        <dbReference type="SAM" id="Phobius"/>
    </source>
</evidence>
<sequence>SPAASSGAILASNLIVFLLFWGALGLLLYALLSLGSYRVATKGLFIIGASDFALILGVLFLYHLSGTLEIKEIGALPLNSALSILAFILLAIGALAKAETR</sequence>
<accession>X1FPT0</accession>
<feature type="transmembrane region" description="Helical" evidence="1">
    <location>
        <begin position="6"/>
        <end position="32"/>
    </location>
</feature>
<feature type="domain" description="NADH:quinone oxidoreductase/Mrp antiporter transmembrane" evidence="2">
    <location>
        <begin position="11"/>
        <end position="98"/>
    </location>
</feature>
<dbReference type="Pfam" id="PF00361">
    <property type="entry name" value="Proton_antipo_M"/>
    <property type="match status" value="1"/>
</dbReference>
<proteinExistence type="predicted"/>
<reference evidence="3" key="1">
    <citation type="journal article" date="2014" name="Front. Microbiol.">
        <title>High frequency of phylogenetically diverse reductive dehalogenase-homologous genes in deep subseafloor sedimentary metagenomes.</title>
        <authorList>
            <person name="Kawai M."/>
            <person name="Futagami T."/>
            <person name="Toyoda A."/>
            <person name="Takaki Y."/>
            <person name="Nishi S."/>
            <person name="Hori S."/>
            <person name="Arai W."/>
            <person name="Tsubouchi T."/>
            <person name="Morono Y."/>
            <person name="Uchiyama I."/>
            <person name="Ito T."/>
            <person name="Fujiyama A."/>
            <person name="Inagaki F."/>
            <person name="Takami H."/>
        </authorList>
    </citation>
    <scope>NUCLEOTIDE SEQUENCE</scope>
    <source>
        <strain evidence="3">Expedition CK06-06</strain>
    </source>
</reference>